<keyword evidence="2" id="KW-1185">Reference proteome</keyword>
<evidence type="ECO:0000313" key="1">
    <source>
        <dbReference type="EMBL" id="TXN35849.1"/>
    </source>
</evidence>
<name>A0A5C8V445_9FLAO</name>
<comment type="caution">
    <text evidence="1">The sequence shown here is derived from an EMBL/GenBank/DDBJ whole genome shotgun (WGS) entry which is preliminary data.</text>
</comment>
<dbReference type="Proteomes" id="UP000321456">
    <property type="component" value="Unassembled WGS sequence"/>
</dbReference>
<gene>
    <name evidence="1" type="ORF">FVB32_14880</name>
</gene>
<dbReference type="EMBL" id="VRUR01000002">
    <property type="protein sequence ID" value="TXN35849.1"/>
    <property type="molecule type" value="Genomic_DNA"/>
</dbReference>
<organism evidence="1 2">
    <name type="scientific">Flagellimonas hymeniacidonis</name>
    <dbReference type="NCBI Taxonomy" id="2603628"/>
    <lineage>
        <taxon>Bacteria</taxon>
        <taxon>Pseudomonadati</taxon>
        <taxon>Bacteroidota</taxon>
        <taxon>Flavobacteriia</taxon>
        <taxon>Flavobacteriales</taxon>
        <taxon>Flavobacteriaceae</taxon>
        <taxon>Flagellimonas</taxon>
    </lineage>
</organism>
<protein>
    <submittedName>
        <fullName evidence="1">Uncharacterized protein</fullName>
    </submittedName>
</protein>
<evidence type="ECO:0000313" key="2">
    <source>
        <dbReference type="Proteomes" id="UP000321456"/>
    </source>
</evidence>
<accession>A0A5C8V445</accession>
<sequence length="60" mass="6560">MSDGVIYDFSETQNIQLRNRSEGLAGITLALLTMLASRYYSDAGLFLISSAEAASTFYSE</sequence>
<reference evidence="1 2" key="1">
    <citation type="submission" date="2019-08" db="EMBL/GenBank/DDBJ databases">
        <title>Professor.</title>
        <authorList>
            <person name="Park J.S."/>
        </authorList>
    </citation>
    <scope>NUCLEOTIDE SEQUENCE [LARGE SCALE GENOMIC DNA]</scope>
    <source>
        <strain evidence="1 2">176CP5-101</strain>
    </source>
</reference>
<dbReference type="RefSeq" id="WP_147744621.1">
    <property type="nucleotide sequence ID" value="NZ_VRUR01000002.1"/>
</dbReference>
<proteinExistence type="predicted"/>
<dbReference type="AlphaFoldDB" id="A0A5C8V445"/>